<evidence type="ECO:0000313" key="3">
    <source>
        <dbReference type="Proteomes" id="UP000244335"/>
    </source>
</evidence>
<feature type="transmembrane region" description="Helical" evidence="1">
    <location>
        <begin position="338"/>
        <end position="359"/>
    </location>
</feature>
<reference evidence="2 3" key="1">
    <citation type="submission" date="2018-04" db="EMBL/GenBank/DDBJ databases">
        <authorList>
            <person name="Hagen T."/>
        </authorList>
    </citation>
    <scope>NUCLEOTIDE SEQUENCE [LARGE SCALE GENOMIC DNA]</scope>
    <source>
        <strain evidence="2 3">TPD7009</strain>
    </source>
</reference>
<name>A0AA92C402_RHIRH</name>
<feature type="transmembrane region" description="Helical" evidence="1">
    <location>
        <begin position="63"/>
        <end position="85"/>
    </location>
</feature>
<feature type="transmembrane region" description="Helical" evidence="1">
    <location>
        <begin position="402"/>
        <end position="422"/>
    </location>
</feature>
<dbReference type="Proteomes" id="UP000244335">
    <property type="component" value="Unassembled WGS sequence"/>
</dbReference>
<comment type="caution">
    <text evidence="2">The sequence shown here is derived from an EMBL/GenBank/DDBJ whole genome shotgun (WGS) entry which is preliminary data.</text>
</comment>
<feature type="transmembrane region" description="Helical" evidence="1">
    <location>
        <begin position="21"/>
        <end position="43"/>
    </location>
</feature>
<protein>
    <submittedName>
        <fullName evidence="2">Uncharacterized protein</fullName>
    </submittedName>
</protein>
<gene>
    <name evidence="2" type="ORF">DC430_07420</name>
</gene>
<evidence type="ECO:0000313" key="2">
    <source>
        <dbReference type="EMBL" id="PVE55053.1"/>
    </source>
</evidence>
<dbReference type="AlphaFoldDB" id="A0AA92C402"/>
<feature type="transmembrane region" description="Helical" evidence="1">
    <location>
        <begin position="269"/>
        <end position="289"/>
    </location>
</feature>
<accession>A0AA92C402</accession>
<keyword evidence="1" id="KW-1133">Transmembrane helix</keyword>
<dbReference type="EMBL" id="QDFR01000002">
    <property type="protein sequence ID" value="PVE55053.1"/>
    <property type="molecule type" value="Genomic_DNA"/>
</dbReference>
<keyword evidence="1" id="KW-0812">Transmembrane</keyword>
<proteinExistence type="predicted"/>
<sequence length="434" mass="47633">MQQSLESIKPSETNPLRDCAAALHLTLVLFARFWPQLMALWLIGLSGSLALTDLAAFAGRWNALAGLSLLSLVVLLKLVIIVALFETVRRGLPTLHAASAQNDRGATEPRAATKTNFVTALALTLVPFFAFYAAWGFLADTLRDYARLSFDLLLSGETAKLLEVTGGAWLVVSVAIAWAIRRFAKLMSKRSMSPLWPIVIVICEANWAFIGIFIISTWQDDIRNWFTHLPDVIGNLLTTLDPVPSAIAQDLPAPTEFADASFSQRLQSVLLYALYPAVWLTLAALIYGYDINGEHPLPARGLSAAISRWQALPKFLQDFIAHFIAGTLKRYRTLAEGVGLALSSGFALTLCAILFYRLLDFGSAWAWFGISRWIGPQETALWQVIAQGISLLFGTPSDPGEGLLVSPLKICLLAATLEIGFARGREWRARTMDV</sequence>
<feature type="transmembrane region" description="Helical" evidence="1">
    <location>
        <begin position="192"/>
        <end position="215"/>
    </location>
</feature>
<feature type="transmembrane region" description="Helical" evidence="1">
    <location>
        <begin position="158"/>
        <end position="180"/>
    </location>
</feature>
<keyword evidence="1" id="KW-0472">Membrane</keyword>
<feature type="transmembrane region" description="Helical" evidence="1">
    <location>
        <begin position="117"/>
        <end position="138"/>
    </location>
</feature>
<dbReference type="RefSeq" id="WP_116492801.1">
    <property type="nucleotide sequence ID" value="NZ_QDFR01000002.1"/>
</dbReference>
<organism evidence="2 3">
    <name type="scientific">Rhizobium rhizogenes</name>
    <name type="common">Agrobacterium rhizogenes</name>
    <dbReference type="NCBI Taxonomy" id="359"/>
    <lineage>
        <taxon>Bacteria</taxon>
        <taxon>Pseudomonadati</taxon>
        <taxon>Pseudomonadota</taxon>
        <taxon>Alphaproteobacteria</taxon>
        <taxon>Hyphomicrobiales</taxon>
        <taxon>Rhizobiaceae</taxon>
        <taxon>Rhizobium/Agrobacterium group</taxon>
        <taxon>Rhizobium</taxon>
    </lineage>
</organism>
<evidence type="ECO:0000256" key="1">
    <source>
        <dbReference type="SAM" id="Phobius"/>
    </source>
</evidence>